<dbReference type="PANTHER" id="PTHR35490">
    <property type="entry name" value="BACTERIOPHAGE N4 ADSORPTION B PROTEIN"/>
    <property type="match status" value="1"/>
</dbReference>
<name>A0A6A3D303_HIBSY</name>
<organism evidence="1 2">
    <name type="scientific">Hibiscus syriacus</name>
    <name type="common">Rose of Sharon</name>
    <dbReference type="NCBI Taxonomy" id="106335"/>
    <lineage>
        <taxon>Eukaryota</taxon>
        <taxon>Viridiplantae</taxon>
        <taxon>Streptophyta</taxon>
        <taxon>Embryophyta</taxon>
        <taxon>Tracheophyta</taxon>
        <taxon>Spermatophyta</taxon>
        <taxon>Magnoliopsida</taxon>
        <taxon>eudicotyledons</taxon>
        <taxon>Gunneridae</taxon>
        <taxon>Pentapetalae</taxon>
        <taxon>rosids</taxon>
        <taxon>malvids</taxon>
        <taxon>Malvales</taxon>
        <taxon>Malvaceae</taxon>
        <taxon>Malvoideae</taxon>
        <taxon>Hibiscus</taxon>
    </lineage>
</organism>
<keyword evidence="2" id="KW-1185">Reference proteome</keyword>
<proteinExistence type="predicted"/>
<protein>
    <submittedName>
        <fullName evidence="1">GTPase Era</fullName>
    </submittedName>
</protein>
<evidence type="ECO:0000313" key="2">
    <source>
        <dbReference type="Proteomes" id="UP000436088"/>
    </source>
</evidence>
<gene>
    <name evidence="1" type="ORF">F3Y22_tig00000477pilonHSYRG00011</name>
</gene>
<accession>A0A6A3D303</accession>
<dbReference type="EMBL" id="VEPZ02000039">
    <property type="protein sequence ID" value="KAE8735027.1"/>
    <property type="molecule type" value="Genomic_DNA"/>
</dbReference>
<dbReference type="AlphaFoldDB" id="A0A6A3D303"/>
<dbReference type="PANTHER" id="PTHR35490:SF2">
    <property type="entry name" value="BACTERIOPHAGE N4 ADSORPTION B PROTEIN"/>
    <property type="match status" value="1"/>
</dbReference>
<dbReference type="Proteomes" id="UP000436088">
    <property type="component" value="Unassembled WGS sequence"/>
</dbReference>
<reference evidence="1" key="1">
    <citation type="submission" date="2019-09" db="EMBL/GenBank/DDBJ databases">
        <title>Draft genome information of white flower Hibiscus syriacus.</title>
        <authorList>
            <person name="Kim Y.-M."/>
        </authorList>
    </citation>
    <scope>NUCLEOTIDE SEQUENCE [LARGE SCALE GENOMIC DNA]</scope>
    <source>
        <strain evidence="1">YM2019G1</strain>
    </source>
</reference>
<sequence length="217" mass="24397">MNGIHDGEFGSSNIAVESRRMNNGMASDIASPKLVSLNLNRGDESEDFFDPKDFMSATTNTDGDDESTARLGTSGVEFFYAWDELSSESGTHPSYRDTEAEVREIRLSLLMEIEKRKQAEEALSKLRCVWKRMSQVLAIVGLLLPVDPIDVTDDDLVKQAQEMRQQADIARFLSLCVGRGIARAELETEMESQIESKNFEIARLWVIINLVYVILIL</sequence>
<evidence type="ECO:0000313" key="1">
    <source>
        <dbReference type="EMBL" id="KAE8735027.1"/>
    </source>
</evidence>
<dbReference type="OrthoDB" id="1923043at2759"/>
<comment type="caution">
    <text evidence="1">The sequence shown here is derived from an EMBL/GenBank/DDBJ whole genome shotgun (WGS) entry which is preliminary data.</text>
</comment>